<dbReference type="Proteomes" id="UP001365542">
    <property type="component" value="Unassembled WGS sequence"/>
</dbReference>
<proteinExistence type="predicted"/>
<keyword evidence="2" id="KW-1185">Reference proteome</keyword>
<gene>
    <name evidence="1" type="ORF">TWF694_006008</name>
</gene>
<reference evidence="1 2" key="1">
    <citation type="submission" date="2019-10" db="EMBL/GenBank/DDBJ databases">
        <authorList>
            <person name="Palmer J.M."/>
        </authorList>
    </citation>
    <scope>NUCLEOTIDE SEQUENCE [LARGE SCALE GENOMIC DNA]</scope>
    <source>
        <strain evidence="1 2">TWF694</strain>
    </source>
</reference>
<sequence>MPTLLSLPTEILGLICNEVARPRDNPGWGRFFGTVPKSLAALSRTCRLLHRIVEPTLYHSVSISSNFYPLFRTLVSRNDLASHVRALFIEEWEHYGHSIESLLEQQEAVEKLALKLSHDADRNLRLLESDWLTREHFEDPASDDECDEYDDHPTGKFFFALMLLLIPKVEYLNFRIYYHLEKGLYFPNSFPHLTEICFGDSATEGGTSLVKIDSLLVAAPNLRVLKGHMVSNTSNVSRHDGIRELHLEYSALDVESLMSIMNSFPFLEVFIYESGGAIATDGDEATPREFGEALLQRKDTLRKIDIDLSYSFNIDDLTHLNDMQSLASMEVLESLSIHSSMISPRTRHGATTDGTLLTGLLPRSIKSFAFCISDNHAYIYQDAWQLARVANERFPNLKNVDIIGADVEENKRLKKAFVSN</sequence>
<name>A0AAV9WS14_9PEZI</name>
<accession>A0AAV9WS14</accession>
<protein>
    <recommendedName>
        <fullName evidence="3">F-box domain-containing protein</fullName>
    </recommendedName>
</protein>
<organism evidence="1 2">
    <name type="scientific">Orbilia ellipsospora</name>
    <dbReference type="NCBI Taxonomy" id="2528407"/>
    <lineage>
        <taxon>Eukaryota</taxon>
        <taxon>Fungi</taxon>
        <taxon>Dikarya</taxon>
        <taxon>Ascomycota</taxon>
        <taxon>Pezizomycotina</taxon>
        <taxon>Orbiliomycetes</taxon>
        <taxon>Orbiliales</taxon>
        <taxon>Orbiliaceae</taxon>
        <taxon>Orbilia</taxon>
    </lineage>
</organism>
<dbReference type="EMBL" id="JAVHJO010000019">
    <property type="protein sequence ID" value="KAK6523112.1"/>
    <property type="molecule type" value="Genomic_DNA"/>
</dbReference>
<dbReference type="Gene3D" id="3.80.10.10">
    <property type="entry name" value="Ribonuclease Inhibitor"/>
    <property type="match status" value="1"/>
</dbReference>
<evidence type="ECO:0008006" key="3">
    <source>
        <dbReference type="Google" id="ProtNLM"/>
    </source>
</evidence>
<comment type="caution">
    <text evidence="1">The sequence shown here is derived from an EMBL/GenBank/DDBJ whole genome shotgun (WGS) entry which is preliminary data.</text>
</comment>
<dbReference type="AlphaFoldDB" id="A0AAV9WS14"/>
<dbReference type="InterPro" id="IPR032675">
    <property type="entry name" value="LRR_dom_sf"/>
</dbReference>
<evidence type="ECO:0000313" key="2">
    <source>
        <dbReference type="Proteomes" id="UP001365542"/>
    </source>
</evidence>
<evidence type="ECO:0000313" key="1">
    <source>
        <dbReference type="EMBL" id="KAK6523112.1"/>
    </source>
</evidence>
<dbReference type="SUPFAM" id="SSF52047">
    <property type="entry name" value="RNI-like"/>
    <property type="match status" value="1"/>
</dbReference>